<dbReference type="EMBL" id="CP088156">
    <property type="protein sequence ID" value="UFZ04269.1"/>
    <property type="molecule type" value="Genomic_DNA"/>
</dbReference>
<reference evidence="2" key="1">
    <citation type="journal article" date="2024" name="Antonie Van Leeuwenhoek">
        <title>Bradyrhizobium ontarionense sp. nov., a novel bacterial symbiont isolated from Aeschynomene indica (Indian jointvetch), harbours photosynthesis, nitrogen fixation and nitrous oxide (N2O) reductase genes.</title>
        <authorList>
            <person name="Bromfield E.S.P."/>
            <person name="Cloutier S."/>
        </authorList>
    </citation>
    <scope>NUCLEOTIDE SEQUENCE</scope>
    <source>
        <strain evidence="2">A19</strain>
    </source>
</reference>
<name>A0ABY3RA62_9BRAD</name>
<dbReference type="RefSeq" id="WP_231320275.1">
    <property type="nucleotide sequence ID" value="NZ_CP088156.1"/>
</dbReference>
<protein>
    <recommendedName>
        <fullName evidence="4">Transmembrane protein</fullName>
    </recommendedName>
</protein>
<feature type="signal peptide" evidence="1">
    <location>
        <begin position="1"/>
        <end position="26"/>
    </location>
</feature>
<organism evidence="2 3">
    <name type="scientific">Bradyrhizobium ontarionense</name>
    <dbReference type="NCBI Taxonomy" id="2898149"/>
    <lineage>
        <taxon>Bacteria</taxon>
        <taxon>Pseudomonadati</taxon>
        <taxon>Pseudomonadota</taxon>
        <taxon>Alphaproteobacteria</taxon>
        <taxon>Hyphomicrobiales</taxon>
        <taxon>Nitrobacteraceae</taxon>
        <taxon>Bradyrhizobium</taxon>
    </lineage>
</organism>
<dbReference type="Proteomes" id="UP001431010">
    <property type="component" value="Chromosome"/>
</dbReference>
<sequence length="143" mass="15522">MSSVKYLFRSASGKIVLAGVAAMVVAASEPAPAFARAAGQAGKQAVIKTAAGDVTDLSARRRYRRVYRGNPAAGLAIMGAMIGTIGAIAAHQHDDDYYYGPGYYPGPGYYGPPPVYYAPRPYYGHPYYGHPYYGPRVRYYHPY</sequence>
<evidence type="ECO:0000256" key="1">
    <source>
        <dbReference type="SAM" id="SignalP"/>
    </source>
</evidence>
<proteinExistence type="predicted"/>
<keyword evidence="1" id="KW-0732">Signal</keyword>
<evidence type="ECO:0000313" key="3">
    <source>
        <dbReference type="Proteomes" id="UP001431010"/>
    </source>
</evidence>
<accession>A0ABY3RA62</accession>
<keyword evidence="3" id="KW-1185">Reference proteome</keyword>
<evidence type="ECO:0008006" key="4">
    <source>
        <dbReference type="Google" id="ProtNLM"/>
    </source>
</evidence>
<gene>
    <name evidence="2" type="ORF">LQG66_34630</name>
</gene>
<feature type="chain" id="PRO_5046760830" description="Transmembrane protein" evidence="1">
    <location>
        <begin position="27"/>
        <end position="143"/>
    </location>
</feature>
<evidence type="ECO:0000313" key="2">
    <source>
        <dbReference type="EMBL" id="UFZ04269.1"/>
    </source>
</evidence>